<reference evidence="4 6" key="3">
    <citation type="submission" date="2017-04" db="EMBL/GenBank/DDBJ databases">
        <authorList>
            <person name="Varghese N."/>
            <person name="Submissions S."/>
        </authorList>
    </citation>
    <scope>NUCLEOTIDE SEQUENCE [LARGE SCALE GENOMIC DNA]</scope>
    <source>
        <strain evidence="4 6">DSM 9789</strain>
    </source>
</reference>
<dbReference type="InterPro" id="IPR020846">
    <property type="entry name" value="MFS_dom"/>
</dbReference>
<dbReference type="Pfam" id="PF07690">
    <property type="entry name" value="MFS_1"/>
    <property type="match status" value="2"/>
</dbReference>
<feature type="transmembrane region" description="Helical" evidence="1">
    <location>
        <begin position="101"/>
        <end position="122"/>
    </location>
</feature>
<dbReference type="Proteomes" id="UP000192315">
    <property type="component" value="Unassembled WGS sequence"/>
</dbReference>
<dbReference type="PANTHER" id="PTHR23531:SF1">
    <property type="entry name" value="QUINOLENE RESISTANCE PROTEIN NORA"/>
    <property type="match status" value="1"/>
</dbReference>
<dbReference type="InParanoid" id="Q6KZI9"/>
<evidence type="ECO:0000256" key="1">
    <source>
        <dbReference type="SAM" id="Phobius"/>
    </source>
</evidence>
<dbReference type="Gene3D" id="1.20.1250.20">
    <property type="entry name" value="MFS general substrate transporter like domains"/>
    <property type="match status" value="2"/>
</dbReference>
<feature type="transmembrane region" description="Helical" evidence="1">
    <location>
        <begin position="164"/>
        <end position="183"/>
    </location>
</feature>
<dbReference type="GeneID" id="2845365"/>
<feature type="transmembrane region" description="Helical" evidence="1">
    <location>
        <begin position="204"/>
        <end position="231"/>
    </location>
</feature>
<dbReference type="EMBL" id="AE017261">
    <property type="protein sequence ID" value="AAT43863.1"/>
    <property type="molecule type" value="Genomic_DNA"/>
</dbReference>
<accession>A0A8G2FX62</accession>
<dbReference type="KEGG" id="pto:PTO1278"/>
<feature type="transmembrane region" description="Helical" evidence="1">
    <location>
        <begin position="291"/>
        <end position="313"/>
    </location>
</feature>
<dbReference type="Proteomes" id="UP000000438">
    <property type="component" value="Chromosome"/>
</dbReference>
<feature type="transmembrane region" description="Helical" evidence="1">
    <location>
        <begin position="237"/>
        <end position="256"/>
    </location>
</feature>
<evidence type="ECO:0000313" key="4">
    <source>
        <dbReference type="EMBL" id="SMD31068.1"/>
    </source>
</evidence>
<feature type="transmembrane region" description="Helical" evidence="1">
    <location>
        <begin position="268"/>
        <end position="285"/>
    </location>
</feature>
<dbReference type="AlphaFoldDB" id="Q6KZI9"/>
<dbReference type="RefSeq" id="WP_011178079.1">
    <property type="nucleotide sequence ID" value="NC_005877.1"/>
</dbReference>
<dbReference type="EMBL" id="FWYE01000002">
    <property type="protein sequence ID" value="SMD31068.1"/>
    <property type="molecule type" value="Genomic_DNA"/>
</dbReference>
<keyword evidence="1" id="KW-0812">Transmembrane</keyword>
<dbReference type="InterPro" id="IPR052714">
    <property type="entry name" value="MFS_Exporter"/>
</dbReference>
<dbReference type="PROSITE" id="PS50850">
    <property type="entry name" value="MFS"/>
    <property type="match status" value="1"/>
</dbReference>
<organism evidence="3 5">
    <name type="scientific">Picrophilus torridus (strain ATCC 700027 / DSM 9790 / JCM 10055 / NBRC 100828 / KAW 2/3)</name>
    <dbReference type="NCBI Taxonomy" id="1122961"/>
    <lineage>
        <taxon>Archaea</taxon>
        <taxon>Methanobacteriati</taxon>
        <taxon>Thermoplasmatota</taxon>
        <taxon>Thermoplasmata</taxon>
        <taxon>Thermoplasmatales</taxon>
        <taxon>Picrophilaceae</taxon>
        <taxon>Picrophilus</taxon>
    </lineage>
</organism>
<dbReference type="OrthoDB" id="34376at2157"/>
<dbReference type="HOGENOM" id="CLU_726883_0_0_2"/>
<dbReference type="PANTHER" id="PTHR23531">
    <property type="entry name" value="QUINOLENE RESISTANCE PROTEIN NORA"/>
    <property type="match status" value="1"/>
</dbReference>
<feature type="domain" description="Major facilitator superfamily (MFS) profile" evidence="2">
    <location>
        <begin position="6"/>
        <end position="379"/>
    </location>
</feature>
<dbReference type="PaxDb" id="263820-PTO1278"/>
<feature type="transmembrane region" description="Helical" evidence="1">
    <location>
        <begin position="325"/>
        <end position="344"/>
    </location>
</feature>
<evidence type="ECO:0000259" key="2">
    <source>
        <dbReference type="PROSITE" id="PS50850"/>
    </source>
</evidence>
<feature type="transmembrane region" description="Helical" evidence="1">
    <location>
        <begin position="134"/>
        <end position="152"/>
    </location>
</feature>
<dbReference type="InterPro" id="IPR011701">
    <property type="entry name" value="MFS"/>
</dbReference>
<evidence type="ECO:0000313" key="5">
    <source>
        <dbReference type="Proteomes" id="UP000000438"/>
    </source>
</evidence>
<reference evidence="3" key="2">
    <citation type="submission" date="2004-02" db="EMBL/GenBank/DDBJ databases">
        <authorList>
            <person name="Fuetterer O."/>
            <person name="Angelov A."/>
            <person name="Liesegang H."/>
            <person name="Gottschalk G."/>
            <person name="Schleper C."/>
            <person name="Schepers B."/>
            <person name="Dock C."/>
            <person name="Antranikian G."/>
            <person name="Liebl W."/>
        </authorList>
    </citation>
    <scope>NUCLEOTIDE SEQUENCE</scope>
    <source>
        <strain evidence="3">DSM 9790</strain>
    </source>
</reference>
<sequence>MNKYNNIIYVIFITILMTFSMRSVNNMIVTTLPLLSNKVLYFSSVLVGIISASVYLFTFIVTSMVNPRLNSKQRRTSFIIANLAVVIVLIMYYYANDISVWIASAIAGLAYGIIMPNMINAASLMADQKSRERLLAVYSVGLSLSLIIGPSLEDYLLTFIGYRLIFIYFLPIAITGLFISMLMKFPEIKNENHKSAIRSKGLKAGILTITTYNVPFAAITVFLTIFAISHFHISRSLAYSSYIYFFSVSFMTRLYMSIRPFKNIRLPLIISILITVSALILFPFVPAFAFFVVIMMALGIPHGSIFPISTIIISRGTTPEERSAANSYFMAFNNILFMLIPVFFGFIEDYIGYSMTFLVLVVPVILSTILLFKEYGNNSIMVAKPKAM</sequence>
<feature type="transmembrane region" description="Helical" evidence="1">
    <location>
        <begin position="7"/>
        <end position="28"/>
    </location>
</feature>
<dbReference type="SUPFAM" id="SSF103473">
    <property type="entry name" value="MFS general substrate transporter"/>
    <property type="match status" value="1"/>
</dbReference>
<evidence type="ECO:0000313" key="6">
    <source>
        <dbReference type="Proteomes" id="UP000192315"/>
    </source>
</evidence>
<dbReference type="InterPro" id="IPR036259">
    <property type="entry name" value="MFS_trans_sf"/>
</dbReference>
<keyword evidence="1" id="KW-1133">Transmembrane helix</keyword>
<accession>Q6KZI9</accession>
<keyword evidence="1" id="KW-0472">Membrane</keyword>
<proteinExistence type="predicted"/>
<dbReference type="GO" id="GO:0022857">
    <property type="term" value="F:transmembrane transporter activity"/>
    <property type="evidence" value="ECO:0007669"/>
    <property type="project" value="InterPro"/>
</dbReference>
<evidence type="ECO:0000313" key="3">
    <source>
        <dbReference type="EMBL" id="AAT43863.1"/>
    </source>
</evidence>
<reference evidence="3 5" key="1">
    <citation type="journal article" date="2004" name="Proc. Natl. Acad. Sci. U.S.A.">
        <title>Genome sequence of Picrophilus torridus and its implications for life around pH 0.</title>
        <authorList>
            <person name="Futterer O."/>
            <person name="Angelov A."/>
            <person name="Liesegang H."/>
            <person name="Gottschalk G."/>
            <person name="Schleper C."/>
            <person name="Schepers B."/>
            <person name="Dock C."/>
            <person name="Antranikian G."/>
            <person name="Liebl W."/>
        </authorList>
    </citation>
    <scope>NUCLEOTIDE SEQUENCE [LARGE SCALE GENOMIC DNA]</scope>
    <source>
        <strain evidence="5">ATCC 700027 / DSM 9790 / JCM 10055 / NBRC 100828</strain>
        <strain evidence="3">DSM 9790</strain>
    </source>
</reference>
<dbReference type="eggNOG" id="arCOG03660">
    <property type="taxonomic scope" value="Archaea"/>
</dbReference>
<feature type="transmembrane region" description="Helical" evidence="1">
    <location>
        <begin position="350"/>
        <end position="372"/>
    </location>
</feature>
<feature type="transmembrane region" description="Helical" evidence="1">
    <location>
        <begin position="77"/>
        <end position="95"/>
    </location>
</feature>
<keyword evidence="6" id="KW-1185">Reference proteome</keyword>
<gene>
    <name evidence="3" type="ordered locus">PTO1278</name>
    <name evidence="4" type="ORF">SAMN02745355_0987</name>
</gene>
<protein>
    <submittedName>
        <fullName evidence="4">Predicted arabinose efflux permease, MFS family</fullName>
    </submittedName>
    <submittedName>
        <fullName evidence="3">Transporter</fullName>
    </submittedName>
</protein>
<dbReference type="STRING" id="263820.PTO1278"/>
<name>Q6KZI9_PICTO</name>
<feature type="transmembrane region" description="Helical" evidence="1">
    <location>
        <begin position="40"/>
        <end position="65"/>
    </location>
</feature>